<evidence type="ECO:0000256" key="1">
    <source>
        <dbReference type="SAM" id="MobiDB-lite"/>
    </source>
</evidence>
<feature type="compositionally biased region" description="Low complexity" evidence="1">
    <location>
        <begin position="210"/>
        <end position="225"/>
    </location>
</feature>
<feature type="compositionally biased region" description="Polar residues" evidence="1">
    <location>
        <begin position="417"/>
        <end position="432"/>
    </location>
</feature>
<keyword evidence="2" id="KW-1133">Transmembrane helix</keyword>
<gene>
    <name evidence="3" type="ORF">BD311DRAFT_675854</name>
</gene>
<feature type="transmembrane region" description="Helical" evidence="2">
    <location>
        <begin position="317"/>
        <end position="339"/>
    </location>
</feature>
<feature type="compositionally biased region" description="Low complexity" evidence="1">
    <location>
        <begin position="173"/>
        <end position="197"/>
    </location>
</feature>
<reference evidence="3" key="1">
    <citation type="submission" date="2019-01" db="EMBL/GenBank/DDBJ databases">
        <title>Draft genome sequences of three monokaryotic isolates of the white-rot basidiomycete fungus Dichomitus squalens.</title>
        <authorList>
            <consortium name="DOE Joint Genome Institute"/>
            <person name="Lopez S.C."/>
            <person name="Andreopoulos B."/>
            <person name="Pangilinan J."/>
            <person name="Lipzen A."/>
            <person name="Riley R."/>
            <person name="Ahrendt S."/>
            <person name="Ng V."/>
            <person name="Barry K."/>
            <person name="Daum C."/>
            <person name="Grigoriev I.V."/>
            <person name="Hilden K.S."/>
            <person name="Makela M.R."/>
            <person name="de Vries R.P."/>
        </authorList>
    </citation>
    <scope>NUCLEOTIDE SEQUENCE [LARGE SCALE GENOMIC DNA]</scope>
    <source>
        <strain evidence="3">OM18370.1</strain>
    </source>
</reference>
<dbReference type="AlphaFoldDB" id="A0A4Q9M6D7"/>
<evidence type="ECO:0000256" key="2">
    <source>
        <dbReference type="SAM" id="Phobius"/>
    </source>
</evidence>
<accession>A0A4Q9M6D7</accession>
<dbReference type="Gene3D" id="2.60.120.260">
    <property type="entry name" value="Galactose-binding domain-like"/>
    <property type="match status" value="1"/>
</dbReference>
<feature type="region of interest" description="Disordered" evidence="1">
    <location>
        <begin position="398"/>
        <end position="432"/>
    </location>
</feature>
<evidence type="ECO:0000313" key="3">
    <source>
        <dbReference type="EMBL" id="TBU22550.1"/>
    </source>
</evidence>
<feature type="region of interest" description="Disordered" evidence="1">
    <location>
        <begin position="168"/>
        <end position="227"/>
    </location>
</feature>
<name>A0A4Q9M6D7_9APHY</name>
<keyword evidence="2" id="KW-0472">Membrane</keyword>
<sequence>MTLEHKIGRHQQKQEARINEELRAKAVSRASPLCHVIELLPCPHFSMPFAIFMTCSPSLPSNAGEKLQLQGGSPETLHQGDSATYMFTGTAIQVFVNRQDSSGNALFGIDTDGQHHGGDTCNPQQNPSGALWGTSQLSLSPTQHTLFITNSGQQLILDSIVVFGGPSTASRQTQTTVPSSASSTSTHFSMTTTVTLPLPLPTPSGKAPQSTSTATTSSSVASSLTPGTLTQSQADVTHASTLMSSVTSPIVHTSVIAPSLGAKSGGLTIVSGYTTISTIDGMATTITVQPTTIVVKETSGTSGLKETSPISGLSKGAIAGVAVGVIAFFMMLFGTWWWWRRCNRVRFLYGISHLDFDPTVASSSDVELSSQNMRARESEVTLYSDALAEYKRPSSYASFASDAEKRPLPHATPTPPGLSQEQQASMHNTPCF</sequence>
<organism evidence="3">
    <name type="scientific">Dichomitus squalens</name>
    <dbReference type="NCBI Taxonomy" id="114155"/>
    <lineage>
        <taxon>Eukaryota</taxon>
        <taxon>Fungi</taxon>
        <taxon>Dikarya</taxon>
        <taxon>Basidiomycota</taxon>
        <taxon>Agaricomycotina</taxon>
        <taxon>Agaricomycetes</taxon>
        <taxon>Polyporales</taxon>
        <taxon>Polyporaceae</taxon>
        <taxon>Dichomitus</taxon>
    </lineage>
</organism>
<protein>
    <submittedName>
        <fullName evidence="3">Uncharacterized protein</fullName>
    </submittedName>
</protein>
<dbReference type="EMBL" id="ML143537">
    <property type="protein sequence ID" value="TBU22550.1"/>
    <property type="molecule type" value="Genomic_DNA"/>
</dbReference>
<proteinExistence type="predicted"/>
<keyword evidence="2" id="KW-0812">Transmembrane</keyword>
<dbReference type="Proteomes" id="UP000292957">
    <property type="component" value="Unassembled WGS sequence"/>
</dbReference>